<dbReference type="PANTHER" id="PTHR47941">
    <property type="entry name" value="PENTATRICOPEPTIDE REPEAT-CONTAINING PROTEIN 3, MITOCHONDRIAL"/>
    <property type="match status" value="1"/>
</dbReference>
<evidence type="ECO:0000256" key="2">
    <source>
        <dbReference type="ARBA" id="ARBA00022737"/>
    </source>
</evidence>
<dbReference type="NCBIfam" id="TIGR00756">
    <property type="entry name" value="PPR"/>
    <property type="match status" value="2"/>
</dbReference>
<evidence type="ECO:0008006" key="6">
    <source>
        <dbReference type="Google" id="ProtNLM"/>
    </source>
</evidence>
<organism evidence="4 5">
    <name type="scientific">Zingiber officinale</name>
    <name type="common">Ginger</name>
    <name type="synonym">Amomum zingiber</name>
    <dbReference type="NCBI Taxonomy" id="94328"/>
    <lineage>
        <taxon>Eukaryota</taxon>
        <taxon>Viridiplantae</taxon>
        <taxon>Streptophyta</taxon>
        <taxon>Embryophyta</taxon>
        <taxon>Tracheophyta</taxon>
        <taxon>Spermatophyta</taxon>
        <taxon>Magnoliopsida</taxon>
        <taxon>Liliopsida</taxon>
        <taxon>Zingiberales</taxon>
        <taxon>Zingiberaceae</taxon>
        <taxon>Zingiber</taxon>
    </lineage>
</organism>
<dbReference type="EMBL" id="JACMSC010000011">
    <property type="protein sequence ID" value="KAG6499393.1"/>
    <property type="molecule type" value="Genomic_DNA"/>
</dbReference>
<keyword evidence="2" id="KW-0677">Repeat</keyword>
<comment type="similarity">
    <text evidence="1">Belongs to the PPR family. P subfamily.</text>
</comment>
<dbReference type="Pfam" id="PF12854">
    <property type="entry name" value="PPR_1"/>
    <property type="match status" value="1"/>
</dbReference>
<name>A0A8J5GAX0_ZINOF</name>
<dbReference type="PROSITE" id="PS51375">
    <property type="entry name" value="PPR"/>
    <property type="match status" value="4"/>
</dbReference>
<evidence type="ECO:0000313" key="5">
    <source>
        <dbReference type="Proteomes" id="UP000734854"/>
    </source>
</evidence>
<evidence type="ECO:0000256" key="3">
    <source>
        <dbReference type="PROSITE-ProRule" id="PRU00708"/>
    </source>
</evidence>
<dbReference type="AlphaFoldDB" id="A0A8J5GAX0"/>
<gene>
    <name evidence="4" type="ORF">ZIOFF_039174</name>
</gene>
<keyword evidence="5" id="KW-1185">Reference proteome</keyword>
<dbReference type="InterPro" id="IPR002885">
    <property type="entry name" value="PPR_rpt"/>
</dbReference>
<dbReference type="Pfam" id="PF13041">
    <property type="entry name" value="PPR_2"/>
    <property type="match status" value="2"/>
</dbReference>
<dbReference type="InterPro" id="IPR011990">
    <property type="entry name" value="TPR-like_helical_dom_sf"/>
</dbReference>
<dbReference type="Gene3D" id="1.25.40.10">
    <property type="entry name" value="Tetratricopeptide repeat domain"/>
    <property type="match status" value="3"/>
</dbReference>
<accession>A0A8J5GAX0</accession>
<feature type="repeat" description="PPR" evidence="3">
    <location>
        <begin position="122"/>
        <end position="156"/>
    </location>
</feature>
<evidence type="ECO:0000256" key="1">
    <source>
        <dbReference type="ARBA" id="ARBA00007626"/>
    </source>
</evidence>
<evidence type="ECO:0000313" key="4">
    <source>
        <dbReference type="EMBL" id="KAG6499393.1"/>
    </source>
</evidence>
<feature type="repeat" description="PPR" evidence="3">
    <location>
        <begin position="157"/>
        <end position="191"/>
    </location>
</feature>
<protein>
    <recommendedName>
        <fullName evidence="6">Pentatricopeptide repeat-containing protein</fullName>
    </recommendedName>
</protein>
<feature type="repeat" description="PPR" evidence="3">
    <location>
        <begin position="233"/>
        <end position="264"/>
    </location>
</feature>
<proteinExistence type="inferred from homology"/>
<sequence length="264" mass="29835">MRSNSCVPNVVRTLLSGFLKKKQLLKKMIACGCWPSYVTYNIFAGGICGNKEFLTSELLELAKHAYEKMLNAGFIIKEMMREGFALDSSTYTKIIDVLYQTSKLEEAFLLFQEMKKNGVVPDVYAYTILIDTFCKVGLIKQASIWFNEMQIDDCTPNVVTYIALIHAYLKTKQVSKDNEFFNSMISMDYIPIITYTTLIDGSCHIYAKMRGNCEEKITDNYFNDGINEILEPNVFIYGALVDGLCKAHKVAEARDLLNAKSSAG</sequence>
<comment type="caution">
    <text evidence="4">The sequence shown here is derived from an EMBL/GenBank/DDBJ whole genome shotgun (WGS) entry which is preliminary data.</text>
</comment>
<feature type="repeat" description="PPR" evidence="3">
    <location>
        <begin position="87"/>
        <end position="121"/>
    </location>
</feature>
<reference evidence="4 5" key="1">
    <citation type="submission" date="2020-08" db="EMBL/GenBank/DDBJ databases">
        <title>Plant Genome Project.</title>
        <authorList>
            <person name="Zhang R.-G."/>
        </authorList>
    </citation>
    <scope>NUCLEOTIDE SEQUENCE [LARGE SCALE GENOMIC DNA]</scope>
    <source>
        <tissue evidence="4">Rhizome</tissue>
    </source>
</reference>
<dbReference type="Proteomes" id="UP000734854">
    <property type="component" value="Unassembled WGS sequence"/>
</dbReference>